<feature type="region of interest" description="Disordered" evidence="1">
    <location>
        <begin position="88"/>
        <end position="113"/>
    </location>
</feature>
<evidence type="ECO:0000313" key="3">
    <source>
        <dbReference type="EMBL" id="GMR49704.1"/>
    </source>
</evidence>
<dbReference type="Proteomes" id="UP001328107">
    <property type="component" value="Unassembled WGS sequence"/>
</dbReference>
<comment type="caution">
    <text evidence="3">The sequence shown here is derived from an EMBL/GenBank/DDBJ whole genome shotgun (WGS) entry which is preliminary data.</text>
</comment>
<dbReference type="AlphaFoldDB" id="A0AAN5CST7"/>
<keyword evidence="4" id="KW-1185">Reference proteome</keyword>
<protein>
    <submittedName>
        <fullName evidence="3">Uncharacterized protein</fullName>
    </submittedName>
</protein>
<feature type="non-terminal residue" evidence="3">
    <location>
        <position position="113"/>
    </location>
</feature>
<reference evidence="4" key="1">
    <citation type="submission" date="2022-10" db="EMBL/GenBank/DDBJ databases">
        <title>Genome assembly of Pristionchus species.</title>
        <authorList>
            <person name="Yoshida K."/>
            <person name="Sommer R.J."/>
        </authorList>
    </citation>
    <scope>NUCLEOTIDE SEQUENCE [LARGE SCALE GENOMIC DNA]</scope>
    <source>
        <strain evidence="4">RS5460</strain>
    </source>
</reference>
<gene>
    <name evidence="3" type="ORF">PMAYCL1PPCAC_19899</name>
</gene>
<keyword evidence="2" id="KW-0732">Signal</keyword>
<sequence length="113" mass="11803">PLSTMAFSQVLLFSTLAFFSAAMPYPGGKYSQSYQIRPYYGSPMNNYGPPSTYGPSANSYGRPTAVPTQYIIVRYEYPAGAGPQYSPGAGAGPKYEAGTGVGPKNEAGTGAVP</sequence>
<feature type="chain" id="PRO_5043027106" evidence="2">
    <location>
        <begin position="23"/>
        <end position="113"/>
    </location>
</feature>
<evidence type="ECO:0000256" key="1">
    <source>
        <dbReference type="SAM" id="MobiDB-lite"/>
    </source>
</evidence>
<accession>A0AAN5CST7</accession>
<name>A0AAN5CST7_9BILA</name>
<evidence type="ECO:0000256" key="2">
    <source>
        <dbReference type="SAM" id="SignalP"/>
    </source>
</evidence>
<feature type="non-terminal residue" evidence="3">
    <location>
        <position position="1"/>
    </location>
</feature>
<dbReference type="EMBL" id="BTRK01000004">
    <property type="protein sequence ID" value="GMR49704.1"/>
    <property type="molecule type" value="Genomic_DNA"/>
</dbReference>
<evidence type="ECO:0000313" key="4">
    <source>
        <dbReference type="Proteomes" id="UP001328107"/>
    </source>
</evidence>
<feature type="signal peptide" evidence="2">
    <location>
        <begin position="1"/>
        <end position="22"/>
    </location>
</feature>
<proteinExistence type="predicted"/>
<organism evidence="3 4">
    <name type="scientific">Pristionchus mayeri</name>
    <dbReference type="NCBI Taxonomy" id="1317129"/>
    <lineage>
        <taxon>Eukaryota</taxon>
        <taxon>Metazoa</taxon>
        <taxon>Ecdysozoa</taxon>
        <taxon>Nematoda</taxon>
        <taxon>Chromadorea</taxon>
        <taxon>Rhabditida</taxon>
        <taxon>Rhabditina</taxon>
        <taxon>Diplogasteromorpha</taxon>
        <taxon>Diplogasteroidea</taxon>
        <taxon>Neodiplogasteridae</taxon>
        <taxon>Pristionchus</taxon>
    </lineage>
</organism>